<accession>A0A835WJ92</accession>
<evidence type="ECO:0000313" key="1">
    <source>
        <dbReference type="EMBL" id="KAG2448111.1"/>
    </source>
</evidence>
<dbReference type="Proteomes" id="UP000613740">
    <property type="component" value="Unassembled WGS sequence"/>
</dbReference>
<organism evidence="1 2">
    <name type="scientific">Chlamydomonas schloesseri</name>
    <dbReference type="NCBI Taxonomy" id="2026947"/>
    <lineage>
        <taxon>Eukaryota</taxon>
        <taxon>Viridiplantae</taxon>
        <taxon>Chlorophyta</taxon>
        <taxon>core chlorophytes</taxon>
        <taxon>Chlorophyceae</taxon>
        <taxon>CS clade</taxon>
        <taxon>Chlamydomonadales</taxon>
        <taxon>Chlamydomonadaceae</taxon>
        <taxon>Chlamydomonas</taxon>
    </lineage>
</organism>
<dbReference type="AlphaFoldDB" id="A0A835WJ92"/>
<name>A0A835WJ92_9CHLO</name>
<dbReference type="EMBL" id="JAEHOD010000019">
    <property type="protein sequence ID" value="KAG2448111.1"/>
    <property type="molecule type" value="Genomic_DNA"/>
</dbReference>
<comment type="caution">
    <text evidence="1">The sequence shown here is derived from an EMBL/GenBank/DDBJ whole genome shotgun (WGS) entry which is preliminary data.</text>
</comment>
<sequence length="90" mass="9487">MHNEAERSGGDGSGKVKCCTNFKTGPIIVHCKCSKPGCPGCAEEPSGPGIGLVGRVPKDATILPGAPVYLDTNDGGWLARFIRWLFEVKS</sequence>
<evidence type="ECO:0000313" key="2">
    <source>
        <dbReference type="Proteomes" id="UP000613740"/>
    </source>
</evidence>
<reference evidence="1" key="1">
    <citation type="journal article" date="2020" name="bioRxiv">
        <title>Comparative genomics of Chlamydomonas.</title>
        <authorList>
            <person name="Craig R.J."/>
            <person name="Hasan A.R."/>
            <person name="Ness R.W."/>
            <person name="Keightley P.D."/>
        </authorList>
    </citation>
    <scope>NUCLEOTIDE SEQUENCE</scope>
    <source>
        <strain evidence="1">CCAP 11/173</strain>
    </source>
</reference>
<protein>
    <submittedName>
        <fullName evidence="1">Uncharacterized protein</fullName>
    </submittedName>
</protein>
<keyword evidence="2" id="KW-1185">Reference proteome</keyword>
<gene>
    <name evidence="1" type="ORF">HYH02_007135</name>
</gene>
<proteinExistence type="predicted"/>